<dbReference type="AlphaFoldDB" id="A0A016RSN5"/>
<name>A0A016RSN5_9BILA</name>
<reference evidence="2" key="1">
    <citation type="journal article" date="2015" name="Nat. Genet.">
        <title>The genome and transcriptome of the zoonotic hookworm Ancylostoma ceylanicum identify infection-specific gene families.</title>
        <authorList>
            <person name="Schwarz E.M."/>
            <person name="Hu Y."/>
            <person name="Antoshechkin I."/>
            <person name="Miller M.M."/>
            <person name="Sternberg P.W."/>
            <person name="Aroian R.V."/>
        </authorList>
    </citation>
    <scope>NUCLEOTIDE SEQUENCE</scope>
    <source>
        <strain evidence="2">HY135</strain>
    </source>
</reference>
<protein>
    <submittedName>
        <fullName evidence="1">Uncharacterized protein</fullName>
    </submittedName>
</protein>
<gene>
    <name evidence="1" type="primary">Acey_s0395.g647</name>
    <name evidence="1" type="ORF">Y032_0395g647</name>
</gene>
<proteinExistence type="predicted"/>
<keyword evidence="2" id="KW-1185">Reference proteome</keyword>
<organism evidence="1 2">
    <name type="scientific">Ancylostoma ceylanicum</name>
    <dbReference type="NCBI Taxonomy" id="53326"/>
    <lineage>
        <taxon>Eukaryota</taxon>
        <taxon>Metazoa</taxon>
        <taxon>Ecdysozoa</taxon>
        <taxon>Nematoda</taxon>
        <taxon>Chromadorea</taxon>
        <taxon>Rhabditida</taxon>
        <taxon>Rhabditina</taxon>
        <taxon>Rhabditomorpha</taxon>
        <taxon>Strongyloidea</taxon>
        <taxon>Ancylostomatidae</taxon>
        <taxon>Ancylostomatinae</taxon>
        <taxon>Ancylostoma</taxon>
    </lineage>
</organism>
<dbReference type="EMBL" id="JARK01001731">
    <property type="protein sequence ID" value="EYB80984.1"/>
    <property type="molecule type" value="Genomic_DNA"/>
</dbReference>
<dbReference type="Proteomes" id="UP000024635">
    <property type="component" value="Unassembled WGS sequence"/>
</dbReference>
<accession>A0A016RSN5</accession>
<evidence type="ECO:0000313" key="2">
    <source>
        <dbReference type="Proteomes" id="UP000024635"/>
    </source>
</evidence>
<comment type="caution">
    <text evidence="1">The sequence shown here is derived from an EMBL/GenBank/DDBJ whole genome shotgun (WGS) entry which is preliminary data.</text>
</comment>
<evidence type="ECO:0000313" key="1">
    <source>
        <dbReference type="EMBL" id="EYB80984.1"/>
    </source>
</evidence>
<sequence>MCGFIVRGVVVDASPFPLQCETVPAPISLPSPMLVLSLAPVPIWLRTGARDGGPPAVVRFLLCLGRSVMQTSLYRSSLVKECGKRQAMGPPWPSSGEDAMIASALVEYGE</sequence>